<evidence type="ECO:0000313" key="1">
    <source>
        <dbReference type="EMBL" id="KAJ9085513.1"/>
    </source>
</evidence>
<protein>
    <submittedName>
        <fullName evidence="1">Uncharacterized protein</fullName>
    </submittedName>
</protein>
<sequence length="164" mass="17389">MKSSIIFALFVSVGTGQVYEDSQRPQVCERNEATCQTQCDRRKVSAKINSCDPDTFNFVCICSDNYTPNPANVTFPAALASCQISGVECAKKCTAEDVTCAQRCVTQYVCNGSGDSTDTAEALPTTTSSDPKATQPSIYDANSGSTASTAFIPFAVASLLFTLS</sequence>
<keyword evidence="2" id="KW-1185">Reference proteome</keyword>
<dbReference type="EMBL" id="QTSX02000758">
    <property type="protein sequence ID" value="KAJ9085513.1"/>
    <property type="molecule type" value="Genomic_DNA"/>
</dbReference>
<evidence type="ECO:0000313" key="2">
    <source>
        <dbReference type="Proteomes" id="UP001165960"/>
    </source>
</evidence>
<accession>A0ACC2UFB1</accession>
<reference evidence="1" key="1">
    <citation type="submission" date="2022-04" db="EMBL/GenBank/DDBJ databases">
        <title>Genome of the entomopathogenic fungus Entomophthora muscae.</title>
        <authorList>
            <person name="Elya C."/>
            <person name="Lovett B.R."/>
            <person name="Lee E."/>
            <person name="Macias A.M."/>
            <person name="Hajek A.E."/>
            <person name="De Bivort B.L."/>
            <person name="Kasson M.T."/>
            <person name="De Fine Licht H.H."/>
            <person name="Stajich J.E."/>
        </authorList>
    </citation>
    <scope>NUCLEOTIDE SEQUENCE</scope>
    <source>
        <strain evidence="1">Berkeley</strain>
    </source>
</reference>
<organism evidence="1 2">
    <name type="scientific">Entomophthora muscae</name>
    <dbReference type="NCBI Taxonomy" id="34485"/>
    <lineage>
        <taxon>Eukaryota</taxon>
        <taxon>Fungi</taxon>
        <taxon>Fungi incertae sedis</taxon>
        <taxon>Zoopagomycota</taxon>
        <taxon>Entomophthoromycotina</taxon>
        <taxon>Entomophthoromycetes</taxon>
        <taxon>Entomophthorales</taxon>
        <taxon>Entomophthoraceae</taxon>
        <taxon>Entomophthora</taxon>
    </lineage>
</organism>
<dbReference type="Proteomes" id="UP001165960">
    <property type="component" value="Unassembled WGS sequence"/>
</dbReference>
<comment type="caution">
    <text evidence="1">The sequence shown here is derived from an EMBL/GenBank/DDBJ whole genome shotgun (WGS) entry which is preliminary data.</text>
</comment>
<gene>
    <name evidence="1" type="ORF">DSO57_1013167</name>
</gene>
<proteinExistence type="predicted"/>
<name>A0ACC2UFB1_9FUNG</name>